<evidence type="ECO:0000313" key="1">
    <source>
        <dbReference type="EMBL" id="CAD7039526.1"/>
    </source>
</evidence>
<dbReference type="Proteomes" id="UP000606921">
    <property type="component" value="Unassembled WGS sequence"/>
</dbReference>
<organism evidence="1 2">
    <name type="scientific">Pseudorhizobium endolithicum</name>
    <dbReference type="NCBI Taxonomy" id="1191678"/>
    <lineage>
        <taxon>Bacteria</taxon>
        <taxon>Pseudomonadati</taxon>
        <taxon>Pseudomonadota</taxon>
        <taxon>Alphaproteobacteria</taxon>
        <taxon>Hyphomicrobiales</taxon>
        <taxon>Rhizobiaceae</taxon>
        <taxon>Rhizobium/Agrobacterium group</taxon>
        <taxon>Pseudorhizobium</taxon>
    </lineage>
</organism>
<proteinExistence type="predicted"/>
<dbReference type="RefSeq" id="WP_185927987.1">
    <property type="nucleotide sequence ID" value="NZ_CABFWF030000012.1"/>
</dbReference>
<name>A0ABM8PNK6_9HYPH</name>
<evidence type="ECO:0008006" key="3">
    <source>
        <dbReference type="Google" id="ProtNLM"/>
    </source>
</evidence>
<keyword evidence="2" id="KW-1185">Reference proteome</keyword>
<sequence>MNKYCDIIPHCDGWTYVLNGVEAGCTFHTYELAVEAAKRQLLREQRDRVFRQKGLNGEMLPIRPPAFPQASF</sequence>
<evidence type="ECO:0000313" key="2">
    <source>
        <dbReference type="Proteomes" id="UP000606921"/>
    </source>
</evidence>
<dbReference type="EMBL" id="CABFWF030000012">
    <property type="protein sequence ID" value="CAD7039526.1"/>
    <property type="molecule type" value="Genomic_DNA"/>
</dbReference>
<comment type="caution">
    <text evidence="1">The sequence shown here is derived from an EMBL/GenBank/DDBJ whole genome shotgun (WGS) entry which is preliminary data.</text>
</comment>
<gene>
    <name evidence="1" type="ORF">REJC140_00762</name>
</gene>
<protein>
    <recommendedName>
        <fullName evidence="3">DUF2188 domain-containing protein</fullName>
    </recommendedName>
</protein>
<reference evidence="1 2" key="1">
    <citation type="submission" date="2020-11" db="EMBL/GenBank/DDBJ databases">
        <authorList>
            <person name="Lassalle F."/>
        </authorList>
    </citation>
    <scope>NUCLEOTIDE SEQUENCE [LARGE SCALE GENOMIC DNA]</scope>
    <source>
        <strain evidence="1 2">JC140</strain>
    </source>
</reference>
<accession>A0ABM8PNK6</accession>